<dbReference type="EMBL" id="JBHPEI010000022">
    <property type="protein sequence ID" value="MFC1799685.1"/>
    <property type="molecule type" value="Genomic_DNA"/>
</dbReference>
<keyword evidence="1" id="KW-0732">Signal</keyword>
<dbReference type="NCBIfam" id="TIGR04183">
    <property type="entry name" value="Por_Secre_tail"/>
    <property type="match status" value="1"/>
</dbReference>
<dbReference type="Pfam" id="PF13860">
    <property type="entry name" value="FlgD_ig"/>
    <property type="match status" value="1"/>
</dbReference>
<dbReference type="Proteomes" id="UP001594288">
    <property type="component" value="Unassembled WGS sequence"/>
</dbReference>
<dbReference type="InterPro" id="IPR008928">
    <property type="entry name" value="6-hairpin_glycosidase_sf"/>
</dbReference>
<dbReference type="Gene3D" id="2.60.40.4070">
    <property type="match status" value="1"/>
</dbReference>
<feature type="signal peptide" evidence="1">
    <location>
        <begin position="1"/>
        <end position="18"/>
    </location>
</feature>
<feature type="chain" id="PRO_5046633939" evidence="1">
    <location>
        <begin position="19"/>
        <end position="466"/>
    </location>
</feature>
<sequence>MKQLLLLSLVMLMVPALAYSTPYVSSEEYEKLPAIEENFELDYVPSLMFYIYDPLTRLLMGADFIVTMQVSDTTSASYGGMREGEHMLTVIQTDNTSESIWIWSRCYGRTGTDTYGENVDAAWTYCMSNPAYGEEGGDDPVTGYYRVYNCSWALRAAMEYLNVYGDTSYVAYAESCASYLCHHPMQLRRPIGLAKRLNCSIMGWAVGNLYEYGAFTGNSTYMNKAVAIADSLKDFAQAKTACFGWDEWAMNGGAVMWGVVNSYFADDPGSLATWVETYAPFLDTEIDSSTYQNAWRGWAALGQYTAFDVLGSGDHEAYFKHLADTLVLNDGDLDGGIPVIDAEPDTQDQSWVTNYLGFMCMDKLTDYAGVAERETGLAELAARATPMPSVGLPRLRFVLAEPARVKVSVYDVTGRSVVSKDLGITPAGSHSVLLAGEAGQAASAGIYFYSVEAGRRVARGKIVVLR</sequence>
<proteinExistence type="predicted"/>
<keyword evidence="4" id="KW-1185">Reference proteome</keyword>
<dbReference type="SUPFAM" id="SSF48208">
    <property type="entry name" value="Six-hairpin glycosidases"/>
    <property type="match status" value="1"/>
</dbReference>
<accession>A0ABV6YNN7</accession>
<dbReference type="InterPro" id="IPR025965">
    <property type="entry name" value="FlgD/Vpr_Ig-like"/>
</dbReference>
<evidence type="ECO:0000259" key="2">
    <source>
        <dbReference type="Pfam" id="PF13860"/>
    </source>
</evidence>
<protein>
    <submittedName>
        <fullName evidence="3">FlgD immunoglobulin-like domain containing protein</fullName>
    </submittedName>
</protein>
<dbReference type="InterPro" id="IPR026444">
    <property type="entry name" value="Secre_tail"/>
</dbReference>
<gene>
    <name evidence="3" type="ORF">ACFL2Z_02080</name>
</gene>
<evidence type="ECO:0000313" key="3">
    <source>
        <dbReference type="EMBL" id="MFC1799685.1"/>
    </source>
</evidence>
<organism evidence="3 4">
    <name type="scientific">Eiseniibacteriota bacterium</name>
    <dbReference type="NCBI Taxonomy" id="2212470"/>
    <lineage>
        <taxon>Bacteria</taxon>
        <taxon>Candidatus Eiseniibacteriota</taxon>
    </lineage>
</organism>
<evidence type="ECO:0000256" key="1">
    <source>
        <dbReference type="SAM" id="SignalP"/>
    </source>
</evidence>
<evidence type="ECO:0000313" key="4">
    <source>
        <dbReference type="Proteomes" id="UP001594288"/>
    </source>
</evidence>
<reference evidence="3 4" key="1">
    <citation type="submission" date="2024-09" db="EMBL/GenBank/DDBJ databases">
        <authorList>
            <person name="D'Angelo T."/>
        </authorList>
    </citation>
    <scope>NUCLEOTIDE SEQUENCE [LARGE SCALE GENOMIC DNA]</scope>
    <source>
        <strain evidence="3">SAG AM-311-F02</strain>
    </source>
</reference>
<comment type="caution">
    <text evidence="3">The sequence shown here is derived from an EMBL/GenBank/DDBJ whole genome shotgun (WGS) entry which is preliminary data.</text>
</comment>
<name>A0ABV6YNN7_UNCEI</name>
<feature type="domain" description="FlgD/Vpr Ig-like" evidence="2">
    <location>
        <begin position="395"/>
        <end position="454"/>
    </location>
</feature>